<dbReference type="WBParaSite" id="nRc.2.0.1.t15707-RA">
    <property type="protein sequence ID" value="nRc.2.0.1.t15707-RA"/>
    <property type="gene ID" value="nRc.2.0.1.g15707"/>
</dbReference>
<accession>A0A915INZ6</accession>
<organism evidence="1 2">
    <name type="scientific">Romanomermis culicivorax</name>
    <name type="common">Nematode worm</name>
    <dbReference type="NCBI Taxonomy" id="13658"/>
    <lineage>
        <taxon>Eukaryota</taxon>
        <taxon>Metazoa</taxon>
        <taxon>Ecdysozoa</taxon>
        <taxon>Nematoda</taxon>
        <taxon>Enoplea</taxon>
        <taxon>Dorylaimia</taxon>
        <taxon>Mermithida</taxon>
        <taxon>Mermithoidea</taxon>
        <taxon>Mermithidae</taxon>
        <taxon>Romanomermis</taxon>
    </lineage>
</organism>
<sequence>MGKVVELSRSRRPANLTIFGSKFDKYSISICFKKERFLQVADGKQLHPSLLLLSCFQKSRTAAVEAHLRVICTCLFRPNGTACNRHNVTERKRFSFHRLEVTVGRFPQNRSYPFRPQVNFRGERFKLATRSVPSKKASTYDPLYFPFSAERNGMQLAECNRTKGKSSFRSTRLEVTAISELSFLTERAFSG</sequence>
<evidence type="ECO:0000313" key="1">
    <source>
        <dbReference type="Proteomes" id="UP000887565"/>
    </source>
</evidence>
<reference evidence="2" key="1">
    <citation type="submission" date="2022-11" db="UniProtKB">
        <authorList>
            <consortium name="WormBaseParasite"/>
        </authorList>
    </citation>
    <scope>IDENTIFICATION</scope>
</reference>
<keyword evidence="1" id="KW-1185">Reference proteome</keyword>
<dbReference type="AlphaFoldDB" id="A0A915INZ6"/>
<protein>
    <submittedName>
        <fullName evidence="2">Ribosomal protein L5</fullName>
    </submittedName>
</protein>
<name>A0A915INZ6_ROMCU</name>
<dbReference type="Proteomes" id="UP000887565">
    <property type="component" value="Unplaced"/>
</dbReference>
<proteinExistence type="predicted"/>
<evidence type="ECO:0000313" key="2">
    <source>
        <dbReference type="WBParaSite" id="nRc.2.0.1.t15707-RA"/>
    </source>
</evidence>